<name>A0ACC0DND9_9BASI</name>
<feature type="non-terminal residue" evidence="1">
    <location>
        <position position="1"/>
    </location>
</feature>
<organism evidence="1 2">
    <name type="scientific">Puccinia striiformis f. sp. tritici</name>
    <dbReference type="NCBI Taxonomy" id="168172"/>
    <lineage>
        <taxon>Eukaryota</taxon>
        <taxon>Fungi</taxon>
        <taxon>Dikarya</taxon>
        <taxon>Basidiomycota</taxon>
        <taxon>Pucciniomycotina</taxon>
        <taxon>Pucciniomycetes</taxon>
        <taxon>Pucciniales</taxon>
        <taxon>Pucciniaceae</taxon>
        <taxon>Puccinia</taxon>
    </lineage>
</organism>
<reference evidence="2" key="2">
    <citation type="journal article" date="2018" name="Mol. Plant Microbe Interact.">
        <title>Genome sequence resources for the wheat stripe rust pathogen (Puccinia striiformis f. sp. tritici) and the barley stripe rust pathogen (Puccinia striiformis f. sp. hordei).</title>
        <authorList>
            <person name="Xia C."/>
            <person name="Wang M."/>
            <person name="Yin C."/>
            <person name="Cornejo O.E."/>
            <person name="Hulbert S.H."/>
            <person name="Chen X."/>
        </authorList>
    </citation>
    <scope>NUCLEOTIDE SEQUENCE [LARGE SCALE GENOMIC DNA]</scope>
    <source>
        <strain evidence="2">93-210</strain>
    </source>
</reference>
<sequence>LMVHTRSTNPEILRPDFSAQVTPPRTNNPSVHTSPSSSLSSAVFISANMSQNPFGSPSVPNPSPYANIYPPLSNFPPISHTMKTAPLFPDTGVKADNHPQDSTSRPTSVTPSKGKEPEEDQLSQGVHASSLDALNDVVREEIRQNRGTNLDSDLFSVDPALRSSLNGMNAHGAYSSLSERFANPSWSLLLGRCGILFHAMAKST</sequence>
<accession>A0ACC0DND9</accession>
<reference evidence="1 2" key="3">
    <citation type="journal article" date="2022" name="Microbiol. Spectr.">
        <title>Folding features and dynamics of 3D genome architecture in plant fungal pathogens.</title>
        <authorList>
            <person name="Xia C."/>
        </authorList>
    </citation>
    <scope>NUCLEOTIDE SEQUENCE [LARGE SCALE GENOMIC DNA]</scope>
    <source>
        <strain evidence="1 2">93-210</strain>
    </source>
</reference>
<evidence type="ECO:0000313" key="1">
    <source>
        <dbReference type="EMBL" id="KAI7935620.1"/>
    </source>
</evidence>
<keyword evidence="2" id="KW-1185">Reference proteome</keyword>
<comment type="caution">
    <text evidence="1">The sequence shown here is derived from an EMBL/GenBank/DDBJ whole genome shotgun (WGS) entry which is preliminary data.</text>
</comment>
<evidence type="ECO:0000313" key="2">
    <source>
        <dbReference type="Proteomes" id="UP001060170"/>
    </source>
</evidence>
<proteinExistence type="predicted"/>
<protein>
    <submittedName>
        <fullName evidence="1">Uncharacterized protein</fullName>
    </submittedName>
</protein>
<dbReference type="Proteomes" id="UP001060170">
    <property type="component" value="Chromosome 18"/>
</dbReference>
<dbReference type="EMBL" id="CM045882">
    <property type="protein sequence ID" value="KAI7935620.1"/>
    <property type="molecule type" value="Genomic_DNA"/>
</dbReference>
<reference evidence="2" key="1">
    <citation type="journal article" date="2018" name="BMC Genomics">
        <title>Genomic insights into host adaptation between the wheat stripe rust pathogen (Puccinia striiformis f. sp. tritici) and the barley stripe rust pathogen (Puccinia striiformis f. sp. hordei).</title>
        <authorList>
            <person name="Xia C."/>
            <person name="Wang M."/>
            <person name="Yin C."/>
            <person name="Cornejo O.E."/>
            <person name="Hulbert S.H."/>
            <person name="Chen X."/>
        </authorList>
    </citation>
    <scope>NUCLEOTIDE SEQUENCE [LARGE SCALE GENOMIC DNA]</scope>
    <source>
        <strain evidence="2">93-210</strain>
    </source>
</reference>
<gene>
    <name evidence="1" type="ORF">MJO28_016491</name>
</gene>